<feature type="compositionally biased region" description="Basic residues" evidence="1">
    <location>
        <begin position="1"/>
        <end position="29"/>
    </location>
</feature>
<sequence>TPRRPPRTRRRRPPTPPRPTRRPPTRPRRGPPMDRRLPPGLRASPASRPTTTTTTTSEPECMPFWKDPFDADQIVRMDFSFETIIILLRIGLLPC</sequence>
<accession>A0A453L1I5</accession>
<reference evidence="3" key="1">
    <citation type="journal article" date="2014" name="Science">
        <title>Ancient hybridizations among the ancestral genomes of bread wheat.</title>
        <authorList>
            <consortium name="International Wheat Genome Sequencing Consortium,"/>
            <person name="Marcussen T."/>
            <person name="Sandve S.R."/>
            <person name="Heier L."/>
            <person name="Spannagl M."/>
            <person name="Pfeifer M."/>
            <person name="Jakobsen K.S."/>
            <person name="Wulff B.B."/>
            <person name="Steuernagel B."/>
            <person name="Mayer K.F."/>
            <person name="Olsen O.A."/>
        </authorList>
    </citation>
    <scope>NUCLEOTIDE SEQUENCE [LARGE SCALE GENOMIC DNA]</scope>
    <source>
        <strain evidence="3">cv. AL8/78</strain>
    </source>
</reference>
<reference evidence="2" key="3">
    <citation type="journal article" date="2017" name="Nature">
        <title>Genome sequence of the progenitor of the wheat D genome Aegilops tauschii.</title>
        <authorList>
            <person name="Luo M.C."/>
            <person name="Gu Y.Q."/>
            <person name="Puiu D."/>
            <person name="Wang H."/>
            <person name="Twardziok S.O."/>
            <person name="Deal K.R."/>
            <person name="Huo N."/>
            <person name="Zhu T."/>
            <person name="Wang L."/>
            <person name="Wang Y."/>
            <person name="McGuire P.E."/>
            <person name="Liu S."/>
            <person name="Long H."/>
            <person name="Ramasamy R.K."/>
            <person name="Rodriguez J.C."/>
            <person name="Van S.L."/>
            <person name="Yuan L."/>
            <person name="Wang Z."/>
            <person name="Xia Z."/>
            <person name="Xiao L."/>
            <person name="Anderson O.D."/>
            <person name="Ouyang S."/>
            <person name="Liang Y."/>
            <person name="Zimin A.V."/>
            <person name="Pertea G."/>
            <person name="Qi P."/>
            <person name="Bennetzen J.L."/>
            <person name="Dai X."/>
            <person name="Dawson M.W."/>
            <person name="Muller H.G."/>
            <person name="Kugler K."/>
            <person name="Rivarola-Duarte L."/>
            <person name="Spannagl M."/>
            <person name="Mayer K.F.X."/>
            <person name="Lu F.H."/>
            <person name="Bevan M.W."/>
            <person name="Leroy P."/>
            <person name="Li P."/>
            <person name="You F.M."/>
            <person name="Sun Q."/>
            <person name="Liu Z."/>
            <person name="Lyons E."/>
            <person name="Wicker T."/>
            <person name="Salzberg S.L."/>
            <person name="Devos K.M."/>
            <person name="Dvorak J."/>
        </authorList>
    </citation>
    <scope>NUCLEOTIDE SEQUENCE [LARGE SCALE GENOMIC DNA]</scope>
    <source>
        <strain evidence="2">cv. AL8/78</strain>
    </source>
</reference>
<evidence type="ECO:0000256" key="1">
    <source>
        <dbReference type="SAM" id="MobiDB-lite"/>
    </source>
</evidence>
<dbReference type="EnsemblPlants" id="AET5Gv20595600.1">
    <property type="protein sequence ID" value="AET5Gv20595600.1"/>
    <property type="gene ID" value="AET5Gv20595600"/>
</dbReference>
<evidence type="ECO:0000313" key="3">
    <source>
        <dbReference type="Proteomes" id="UP000015105"/>
    </source>
</evidence>
<dbReference type="Gramene" id="AET5Gv20595600.1">
    <property type="protein sequence ID" value="AET5Gv20595600.1"/>
    <property type="gene ID" value="AET5Gv20595600"/>
</dbReference>
<evidence type="ECO:0000313" key="2">
    <source>
        <dbReference type="EnsemblPlants" id="AET5Gv20595600.1"/>
    </source>
</evidence>
<reference evidence="2" key="4">
    <citation type="submission" date="2019-03" db="UniProtKB">
        <authorList>
            <consortium name="EnsemblPlants"/>
        </authorList>
    </citation>
    <scope>IDENTIFICATION</scope>
</reference>
<organism evidence="2 3">
    <name type="scientific">Aegilops tauschii subsp. strangulata</name>
    <name type="common">Goatgrass</name>
    <dbReference type="NCBI Taxonomy" id="200361"/>
    <lineage>
        <taxon>Eukaryota</taxon>
        <taxon>Viridiplantae</taxon>
        <taxon>Streptophyta</taxon>
        <taxon>Embryophyta</taxon>
        <taxon>Tracheophyta</taxon>
        <taxon>Spermatophyta</taxon>
        <taxon>Magnoliopsida</taxon>
        <taxon>Liliopsida</taxon>
        <taxon>Poales</taxon>
        <taxon>Poaceae</taxon>
        <taxon>BOP clade</taxon>
        <taxon>Pooideae</taxon>
        <taxon>Triticodae</taxon>
        <taxon>Triticeae</taxon>
        <taxon>Triticinae</taxon>
        <taxon>Aegilops</taxon>
    </lineage>
</organism>
<dbReference type="Proteomes" id="UP000015105">
    <property type="component" value="Chromosome 5D"/>
</dbReference>
<reference evidence="3" key="2">
    <citation type="journal article" date="2017" name="Nat. Plants">
        <title>The Aegilops tauschii genome reveals multiple impacts of transposons.</title>
        <authorList>
            <person name="Zhao G."/>
            <person name="Zou C."/>
            <person name="Li K."/>
            <person name="Wang K."/>
            <person name="Li T."/>
            <person name="Gao L."/>
            <person name="Zhang X."/>
            <person name="Wang H."/>
            <person name="Yang Z."/>
            <person name="Liu X."/>
            <person name="Jiang W."/>
            <person name="Mao L."/>
            <person name="Kong X."/>
            <person name="Jiao Y."/>
            <person name="Jia J."/>
        </authorList>
    </citation>
    <scope>NUCLEOTIDE SEQUENCE [LARGE SCALE GENOMIC DNA]</scope>
    <source>
        <strain evidence="3">cv. AL8/78</strain>
    </source>
</reference>
<reference evidence="2" key="5">
    <citation type="journal article" date="2021" name="G3 (Bethesda)">
        <title>Aegilops tauschii genome assembly Aet v5.0 features greater sequence contiguity and improved annotation.</title>
        <authorList>
            <person name="Wang L."/>
            <person name="Zhu T."/>
            <person name="Rodriguez J.C."/>
            <person name="Deal K.R."/>
            <person name="Dubcovsky J."/>
            <person name="McGuire P.E."/>
            <person name="Lux T."/>
            <person name="Spannagl M."/>
            <person name="Mayer K.F.X."/>
            <person name="Baldrich P."/>
            <person name="Meyers B.C."/>
            <person name="Huo N."/>
            <person name="Gu Y.Q."/>
            <person name="Zhou H."/>
            <person name="Devos K.M."/>
            <person name="Bennetzen J.L."/>
            <person name="Unver T."/>
            <person name="Budak H."/>
            <person name="Gulick P.J."/>
            <person name="Galiba G."/>
            <person name="Kalapos B."/>
            <person name="Nelson D.R."/>
            <person name="Li P."/>
            <person name="You F.M."/>
            <person name="Luo M.C."/>
            <person name="Dvorak J."/>
        </authorList>
    </citation>
    <scope>NUCLEOTIDE SEQUENCE [LARGE SCALE GENOMIC DNA]</scope>
    <source>
        <strain evidence="2">cv. AL8/78</strain>
    </source>
</reference>
<protein>
    <submittedName>
        <fullName evidence="2">Uncharacterized protein</fullName>
    </submittedName>
</protein>
<keyword evidence="3" id="KW-1185">Reference proteome</keyword>
<name>A0A453L1I5_AEGTS</name>
<dbReference type="AlphaFoldDB" id="A0A453L1I5"/>
<proteinExistence type="predicted"/>
<feature type="region of interest" description="Disordered" evidence="1">
    <location>
        <begin position="1"/>
        <end position="62"/>
    </location>
</feature>